<organism evidence="1 2">
    <name type="scientific">Trichoderma asperellum (strain ATCC 204424 / CBS 433.97 / NBRC 101777)</name>
    <dbReference type="NCBI Taxonomy" id="1042311"/>
    <lineage>
        <taxon>Eukaryota</taxon>
        <taxon>Fungi</taxon>
        <taxon>Dikarya</taxon>
        <taxon>Ascomycota</taxon>
        <taxon>Pezizomycotina</taxon>
        <taxon>Sordariomycetes</taxon>
        <taxon>Hypocreomycetidae</taxon>
        <taxon>Hypocreales</taxon>
        <taxon>Hypocreaceae</taxon>
        <taxon>Trichoderma</taxon>
    </lineage>
</organism>
<reference evidence="1 2" key="1">
    <citation type="submission" date="2016-07" db="EMBL/GenBank/DDBJ databases">
        <title>Multiple horizontal gene transfer events from other fungi enriched the ability of initially mycotrophic Trichoderma (Ascomycota) to feed on dead plant biomass.</title>
        <authorList>
            <consortium name="DOE Joint Genome Institute"/>
            <person name="Aerts A."/>
            <person name="Atanasova L."/>
            <person name="Chenthamara K."/>
            <person name="Zhang J."/>
            <person name="Grujic M."/>
            <person name="Henrissat B."/>
            <person name="Kuo A."/>
            <person name="Salamov A."/>
            <person name="Lipzen A."/>
            <person name="Labutti K."/>
            <person name="Barry K."/>
            <person name="Miao Y."/>
            <person name="Rahimi M.J."/>
            <person name="Shen Q."/>
            <person name="Grigoriev I.V."/>
            <person name="Kubicek C.P."/>
            <person name="Druzhinina I.S."/>
        </authorList>
    </citation>
    <scope>NUCLEOTIDE SEQUENCE [LARGE SCALE GENOMIC DNA]</scope>
    <source>
        <strain evidence="1 2">CBS 433.97</strain>
    </source>
</reference>
<keyword evidence="2" id="KW-1185">Reference proteome</keyword>
<dbReference type="Proteomes" id="UP000240493">
    <property type="component" value="Unassembled WGS sequence"/>
</dbReference>
<gene>
    <name evidence="1" type="ORF">M441DRAFT_224750</name>
</gene>
<evidence type="ECO:0000313" key="2">
    <source>
        <dbReference type="Proteomes" id="UP000240493"/>
    </source>
</evidence>
<dbReference type="EMBL" id="KZ679256">
    <property type="protein sequence ID" value="PTB46801.1"/>
    <property type="molecule type" value="Genomic_DNA"/>
</dbReference>
<accession>A0A2T3ZPS9</accession>
<dbReference type="AlphaFoldDB" id="A0A2T3ZPS9"/>
<name>A0A2T3ZPS9_TRIA4</name>
<sequence length="112" mass="12810">MHLCFWTFCHQRTLECSRSTQHGKFRCQVAGHGESLFLTSIPTMECCHSPPLASYRCLRIVLRTHEIFKGRTYTEYMETHPQSVNPAEECRSGVLTSLSIFSPSFNGSYVCL</sequence>
<protein>
    <submittedName>
        <fullName evidence="1">Uncharacterized protein</fullName>
    </submittedName>
</protein>
<proteinExistence type="predicted"/>
<evidence type="ECO:0000313" key="1">
    <source>
        <dbReference type="EMBL" id="PTB46801.1"/>
    </source>
</evidence>